<dbReference type="Gene3D" id="1.10.357.10">
    <property type="entry name" value="Tetracycline Repressor, domain 2"/>
    <property type="match status" value="1"/>
</dbReference>
<protein>
    <submittedName>
        <fullName evidence="6">TetR/AcrR family transcriptional regulator</fullName>
    </submittedName>
</protein>
<dbReference type="InterPro" id="IPR049445">
    <property type="entry name" value="TetR_SbtR-like_C"/>
</dbReference>
<accession>A0AB39R3S6</accession>
<keyword evidence="3" id="KW-0804">Transcription</keyword>
<evidence type="ECO:0000256" key="1">
    <source>
        <dbReference type="ARBA" id="ARBA00023015"/>
    </source>
</evidence>
<dbReference type="Pfam" id="PF00440">
    <property type="entry name" value="TetR_N"/>
    <property type="match status" value="1"/>
</dbReference>
<proteinExistence type="predicted"/>
<dbReference type="InterPro" id="IPR009057">
    <property type="entry name" value="Homeodomain-like_sf"/>
</dbReference>
<feature type="DNA-binding region" description="H-T-H motif" evidence="4">
    <location>
        <begin position="35"/>
        <end position="54"/>
    </location>
</feature>
<evidence type="ECO:0000256" key="3">
    <source>
        <dbReference type="ARBA" id="ARBA00023163"/>
    </source>
</evidence>
<gene>
    <name evidence="6" type="ORF">AB5J53_02460</name>
</gene>
<organism evidence="6">
    <name type="scientific">Streptomyces sp. R41</name>
    <dbReference type="NCBI Taxonomy" id="3238632"/>
    <lineage>
        <taxon>Bacteria</taxon>
        <taxon>Bacillati</taxon>
        <taxon>Actinomycetota</taxon>
        <taxon>Actinomycetes</taxon>
        <taxon>Kitasatosporales</taxon>
        <taxon>Streptomycetaceae</taxon>
        <taxon>Streptomyces</taxon>
    </lineage>
</organism>
<dbReference type="PANTHER" id="PTHR30055">
    <property type="entry name" value="HTH-TYPE TRANSCRIPTIONAL REGULATOR RUTR"/>
    <property type="match status" value="1"/>
</dbReference>
<dbReference type="AlphaFoldDB" id="A0AB39R3S6"/>
<sequence>MAERHNEPVRADARQNRARIIEVARDAFTDSSDASLNSIAKKAGVGPGTLYRHFPTREALILAVYRHEVDQLAAYAPELLKEHPPLEALRLWFDRLAYYGRIKHGLSDVLHALTDDSLAGEIYASVIGAITLLLRACEDDGSIRPGIDPDDVLLMVGFLWRIGPGQEGEARVARLLDLVIDGLRLGAPGATRAVS</sequence>
<name>A0AB39R3S6_9ACTN</name>
<keyword evidence="1" id="KW-0805">Transcription regulation</keyword>
<dbReference type="SUPFAM" id="SSF48498">
    <property type="entry name" value="Tetracyclin repressor-like, C-terminal domain"/>
    <property type="match status" value="1"/>
</dbReference>
<dbReference type="InterPro" id="IPR050109">
    <property type="entry name" value="HTH-type_TetR-like_transc_reg"/>
</dbReference>
<dbReference type="PROSITE" id="PS50977">
    <property type="entry name" value="HTH_TETR_2"/>
    <property type="match status" value="1"/>
</dbReference>
<dbReference type="Pfam" id="PF21597">
    <property type="entry name" value="TetR_C_43"/>
    <property type="match status" value="1"/>
</dbReference>
<dbReference type="GO" id="GO:0003700">
    <property type="term" value="F:DNA-binding transcription factor activity"/>
    <property type="evidence" value="ECO:0007669"/>
    <property type="project" value="TreeGrafter"/>
</dbReference>
<dbReference type="InterPro" id="IPR036271">
    <property type="entry name" value="Tet_transcr_reg_TetR-rel_C_sf"/>
</dbReference>
<keyword evidence="2 4" id="KW-0238">DNA-binding</keyword>
<evidence type="ECO:0000256" key="2">
    <source>
        <dbReference type="ARBA" id="ARBA00023125"/>
    </source>
</evidence>
<dbReference type="InterPro" id="IPR001647">
    <property type="entry name" value="HTH_TetR"/>
</dbReference>
<evidence type="ECO:0000256" key="4">
    <source>
        <dbReference type="PROSITE-ProRule" id="PRU00335"/>
    </source>
</evidence>
<reference evidence="6" key="1">
    <citation type="submission" date="2024-07" db="EMBL/GenBank/DDBJ databases">
        <authorList>
            <person name="Yu S.T."/>
        </authorList>
    </citation>
    <scope>NUCLEOTIDE SEQUENCE</scope>
    <source>
        <strain evidence="6">R41</strain>
    </source>
</reference>
<dbReference type="PANTHER" id="PTHR30055:SF234">
    <property type="entry name" value="HTH-TYPE TRANSCRIPTIONAL REGULATOR BETI"/>
    <property type="match status" value="1"/>
</dbReference>
<evidence type="ECO:0000259" key="5">
    <source>
        <dbReference type="PROSITE" id="PS50977"/>
    </source>
</evidence>
<evidence type="ECO:0000313" key="6">
    <source>
        <dbReference type="EMBL" id="XDQ50652.1"/>
    </source>
</evidence>
<dbReference type="RefSeq" id="WP_369244002.1">
    <property type="nucleotide sequence ID" value="NZ_CP163443.1"/>
</dbReference>
<dbReference type="EMBL" id="CP163443">
    <property type="protein sequence ID" value="XDQ50652.1"/>
    <property type="molecule type" value="Genomic_DNA"/>
</dbReference>
<dbReference type="GO" id="GO:0000976">
    <property type="term" value="F:transcription cis-regulatory region binding"/>
    <property type="evidence" value="ECO:0007669"/>
    <property type="project" value="TreeGrafter"/>
</dbReference>
<dbReference type="SUPFAM" id="SSF46689">
    <property type="entry name" value="Homeodomain-like"/>
    <property type="match status" value="1"/>
</dbReference>
<feature type="domain" description="HTH tetR-type" evidence="5">
    <location>
        <begin position="14"/>
        <end position="72"/>
    </location>
</feature>